<evidence type="ECO:0000256" key="1">
    <source>
        <dbReference type="ARBA" id="ARBA00006484"/>
    </source>
</evidence>
<reference evidence="3" key="1">
    <citation type="journal article" date="2015" name="Nature">
        <title>Complex archaea that bridge the gap between prokaryotes and eukaryotes.</title>
        <authorList>
            <person name="Spang A."/>
            <person name="Saw J.H."/>
            <person name="Jorgensen S.L."/>
            <person name="Zaremba-Niedzwiedzka K."/>
            <person name="Martijn J."/>
            <person name="Lind A.E."/>
            <person name="van Eijk R."/>
            <person name="Schleper C."/>
            <person name="Guy L."/>
            <person name="Ettema T.J."/>
        </authorList>
    </citation>
    <scope>NUCLEOTIDE SEQUENCE</scope>
</reference>
<name>A0A0F9RDL0_9ZZZZ</name>
<dbReference type="Pfam" id="PF00106">
    <property type="entry name" value="adh_short"/>
    <property type="match status" value="1"/>
</dbReference>
<dbReference type="InterPro" id="IPR002347">
    <property type="entry name" value="SDR_fam"/>
</dbReference>
<sequence length="303" mass="33936">MKELKGKNCFITGAASNKGIGRSLAIELAKEGMNLFITDINMKDLEKVKKEIEEFGVKIFAGKCDVSKFEDWEKYEEDFRSSLGEIDQLINNAGIAIGGSIIELSLEDWEKVLGVNLWSIIYSLKTFVPRMMAKGSGHLVNVASGAGILGSSEPLPYVTSKFSIVGMSEALYGSLHGLGIKVSIILPWIIATNIWTSSEARFPQKLLDDFGIQKLEEIGQKVRESVLETAVSPDEVAKIYVKEIKEDKLYICDNKDYFNILELKGKPKQYENLLKFVHAQSAKSMKDAYRRAGIKIDDYRKFN</sequence>
<keyword evidence="2" id="KW-0560">Oxidoreductase</keyword>
<proteinExistence type="inferred from homology"/>
<dbReference type="PRINTS" id="PR00081">
    <property type="entry name" value="GDHRDH"/>
</dbReference>
<dbReference type="EMBL" id="LAZR01000920">
    <property type="protein sequence ID" value="KKN54615.1"/>
    <property type="molecule type" value="Genomic_DNA"/>
</dbReference>
<dbReference type="AlphaFoldDB" id="A0A0F9RDL0"/>
<dbReference type="InterPro" id="IPR036291">
    <property type="entry name" value="NAD(P)-bd_dom_sf"/>
</dbReference>
<evidence type="ECO:0000313" key="3">
    <source>
        <dbReference type="EMBL" id="KKN54615.1"/>
    </source>
</evidence>
<dbReference type="PANTHER" id="PTHR24322:SF736">
    <property type="entry name" value="RETINOL DEHYDROGENASE 10"/>
    <property type="match status" value="1"/>
</dbReference>
<dbReference type="Gene3D" id="3.40.50.720">
    <property type="entry name" value="NAD(P)-binding Rossmann-like Domain"/>
    <property type="match status" value="1"/>
</dbReference>
<dbReference type="PRINTS" id="PR00080">
    <property type="entry name" value="SDRFAMILY"/>
</dbReference>
<gene>
    <name evidence="3" type="ORF">LCGC14_0590380</name>
</gene>
<protein>
    <submittedName>
        <fullName evidence="3">Uncharacterized protein</fullName>
    </submittedName>
</protein>
<dbReference type="PANTHER" id="PTHR24322">
    <property type="entry name" value="PKSB"/>
    <property type="match status" value="1"/>
</dbReference>
<dbReference type="SUPFAM" id="SSF51735">
    <property type="entry name" value="NAD(P)-binding Rossmann-fold domains"/>
    <property type="match status" value="1"/>
</dbReference>
<comment type="similarity">
    <text evidence="1">Belongs to the short-chain dehydrogenases/reductases (SDR) family.</text>
</comment>
<dbReference type="CDD" id="cd05233">
    <property type="entry name" value="SDR_c"/>
    <property type="match status" value="1"/>
</dbReference>
<evidence type="ECO:0000256" key="2">
    <source>
        <dbReference type="ARBA" id="ARBA00023002"/>
    </source>
</evidence>
<comment type="caution">
    <text evidence="3">The sequence shown here is derived from an EMBL/GenBank/DDBJ whole genome shotgun (WGS) entry which is preliminary data.</text>
</comment>
<dbReference type="GO" id="GO:0016616">
    <property type="term" value="F:oxidoreductase activity, acting on the CH-OH group of donors, NAD or NADP as acceptor"/>
    <property type="evidence" value="ECO:0007669"/>
    <property type="project" value="TreeGrafter"/>
</dbReference>
<organism evidence="3">
    <name type="scientific">marine sediment metagenome</name>
    <dbReference type="NCBI Taxonomy" id="412755"/>
    <lineage>
        <taxon>unclassified sequences</taxon>
        <taxon>metagenomes</taxon>
        <taxon>ecological metagenomes</taxon>
    </lineage>
</organism>
<accession>A0A0F9RDL0</accession>